<accession>A0ABY1PRB9</accession>
<protein>
    <submittedName>
        <fullName evidence="1">Uncharacterized protein</fullName>
    </submittedName>
</protein>
<keyword evidence="2" id="KW-1185">Reference proteome</keyword>
<dbReference type="Proteomes" id="UP001158067">
    <property type="component" value="Unassembled WGS sequence"/>
</dbReference>
<proteinExistence type="predicted"/>
<gene>
    <name evidence="1" type="ORF">SAMN06265222_101931</name>
</gene>
<comment type="caution">
    <text evidence="1">The sequence shown here is derived from an EMBL/GenBank/DDBJ whole genome shotgun (WGS) entry which is preliminary data.</text>
</comment>
<reference evidence="1 2" key="1">
    <citation type="submission" date="2017-05" db="EMBL/GenBank/DDBJ databases">
        <authorList>
            <person name="Varghese N."/>
            <person name="Submissions S."/>
        </authorList>
    </citation>
    <scope>NUCLEOTIDE SEQUENCE [LARGE SCALE GENOMIC DNA]</scope>
    <source>
        <strain evidence="1 2">DSM 25457</strain>
    </source>
</reference>
<evidence type="ECO:0000313" key="1">
    <source>
        <dbReference type="EMBL" id="SMP43375.1"/>
    </source>
</evidence>
<evidence type="ECO:0000313" key="2">
    <source>
        <dbReference type="Proteomes" id="UP001158067"/>
    </source>
</evidence>
<sequence>MYWLEQANEALRELRRGQIKGAKVLTIGQTDSARSHHQFMVLYYGT</sequence>
<name>A0ABY1PRB9_9BACT</name>
<organism evidence="1 2">
    <name type="scientific">Neorhodopirellula lusitana</name>
    <dbReference type="NCBI Taxonomy" id="445327"/>
    <lineage>
        <taxon>Bacteria</taxon>
        <taxon>Pseudomonadati</taxon>
        <taxon>Planctomycetota</taxon>
        <taxon>Planctomycetia</taxon>
        <taxon>Pirellulales</taxon>
        <taxon>Pirellulaceae</taxon>
        <taxon>Neorhodopirellula</taxon>
    </lineage>
</organism>
<dbReference type="EMBL" id="FXUG01000001">
    <property type="protein sequence ID" value="SMP43375.1"/>
    <property type="molecule type" value="Genomic_DNA"/>
</dbReference>